<feature type="region of interest" description="Disordered" evidence="1">
    <location>
        <begin position="93"/>
        <end position="149"/>
    </location>
</feature>
<evidence type="ECO:0000313" key="6">
    <source>
        <dbReference type="RefSeq" id="XP_014670781.1"/>
    </source>
</evidence>
<dbReference type="RefSeq" id="XP_014670779.1">
    <property type="nucleotide sequence ID" value="XM_014815293.1"/>
</dbReference>
<feature type="compositionally biased region" description="Acidic residues" evidence="1">
    <location>
        <begin position="28"/>
        <end position="43"/>
    </location>
</feature>
<evidence type="ECO:0000313" key="5">
    <source>
        <dbReference type="RefSeq" id="XP_014670780.1"/>
    </source>
</evidence>
<gene>
    <name evidence="3 4 5 6 7" type="primary">LOC106811600</name>
</gene>
<feature type="compositionally biased region" description="Basic and acidic residues" evidence="1">
    <location>
        <begin position="129"/>
        <end position="149"/>
    </location>
</feature>
<evidence type="ECO:0000256" key="1">
    <source>
        <dbReference type="SAM" id="MobiDB-lite"/>
    </source>
</evidence>
<protein>
    <submittedName>
        <fullName evidence="3 4">Uncharacterized protein LOC106811600</fullName>
    </submittedName>
</protein>
<evidence type="ECO:0000313" key="4">
    <source>
        <dbReference type="RefSeq" id="XP_014670779.1"/>
    </source>
</evidence>
<keyword evidence="2" id="KW-1185">Reference proteome</keyword>
<accession>A0ABM1EF11</accession>
<dbReference type="RefSeq" id="XP_014670782.1">
    <property type="nucleotide sequence ID" value="XM_014815296.1"/>
</dbReference>
<feature type="region of interest" description="Disordered" evidence="1">
    <location>
        <begin position="28"/>
        <end position="69"/>
    </location>
</feature>
<dbReference type="RefSeq" id="XP_014670778.1">
    <property type="nucleotide sequence ID" value="XM_014815292.1"/>
</dbReference>
<organism evidence="2 7">
    <name type="scientific">Priapulus caudatus</name>
    <name type="common">Priapulid worm</name>
    <dbReference type="NCBI Taxonomy" id="37621"/>
    <lineage>
        <taxon>Eukaryota</taxon>
        <taxon>Metazoa</taxon>
        <taxon>Ecdysozoa</taxon>
        <taxon>Scalidophora</taxon>
        <taxon>Priapulida</taxon>
        <taxon>Priapulimorpha</taxon>
        <taxon>Priapulimorphida</taxon>
        <taxon>Priapulidae</taxon>
        <taxon>Priapulus</taxon>
    </lineage>
</organism>
<dbReference type="RefSeq" id="XP_014670781.1">
    <property type="nucleotide sequence ID" value="XM_014815295.1"/>
</dbReference>
<evidence type="ECO:0000313" key="3">
    <source>
        <dbReference type="RefSeq" id="XP_014670778.1"/>
    </source>
</evidence>
<proteinExistence type="predicted"/>
<evidence type="ECO:0000313" key="7">
    <source>
        <dbReference type="RefSeq" id="XP_014670782.1"/>
    </source>
</evidence>
<dbReference type="Proteomes" id="UP000695022">
    <property type="component" value="Unplaced"/>
</dbReference>
<sequence>METSVNKWHGNGKTLSWSYENSAALELSDEDSCADDVDDDDGDDFGKYLPDDDDDDAPPGVYPTHCCGSSKRRGGITQSYIVDVLQPTTNVKRVSIKSNDRRSTSRMSMRRRLADTLTQNPCADDDESEIHASPEAAKESPEAAKESRSTPDFVKIFEVADHIKSKQTQRLPALEQLGAREVHTQTSLVDDSVGHSSFNFKFATFNQFYTGTRGAFERRRHGDDDDDDIGGQYLRSMSAQTSKHLWKKLTFTGFGIK</sequence>
<dbReference type="GeneID" id="106811600"/>
<evidence type="ECO:0000313" key="2">
    <source>
        <dbReference type="Proteomes" id="UP000695022"/>
    </source>
</evidence>
<reference evidence="3 4" key="1">
    <citation type="submission" date="2025-05" db="UniProtKB">
        <authorList>
            <consortium name="RefSeq"/>
        </authorList>
    </citation>
    <scope>IDENTIFICATION</scope>
</reference>
<dbReference type="RefSeq" id="XP_014670780.1">
    <property type="nucleotide sequence ID" value="XM_014815294.1"/>
</dbReference>
<name>A0ABM1EF11_PRICU</name>